<dbReference type="Ensembl" id="ENSBOBT00000012762.1">
    <property type="protein sequence ID" value="ENSBOBP00000012461.1"/>
    <property type="gene ID" value="ENSBOBG00000007904.1"/>
</dbReference>
<dbReference type="AlphaFoldDB" id="A0A8C0F167"/>
<evidence type="ECO:0000313" key="1">
    <source>
        <dbReference type="Ensembl" id="ENSBOBP00000012461.1"/>
    </source>
</evidence>
<accession>A0A8C0F167</accession>
<evidence type="ECO:0000313" key="2">
    <source>
        <dbReference type="Proteomes" id="UP000694567"/>
    </source>
</evidence>
<proteinExistence type="predicted"/>
<keyword evidence="2" id="KW-1185">Reference proteome</keyword>
<reference evidence="1" key="2">
    <citation type="submission" date="2025-09" db="UniProtKB">
        <authorList>
            <consortium name="Ensembl"/>
        </authorList>
    </citation>
    <scope>IDENTIFICATION</scope>
</reference>
<reference evidence="1" key="1">
    <citation type="submission" date="2025-08" db="UniProtKB">
        <authorList>
            <consortium name="Ensembl"/>
        </authorList>
    </citation>
    <scope>IDENTIFICATION</scope>
</reference>
<name>A0A8C0F167_BUBBB</name>
<organism evidence="1 2">
    <name type="scientific">Bubo bubo</name>
    <name type="common">Eurasian eagle-owl</name>
    <name type="synonym">Strix bubo</name>
    <dbReference type="NCBI Taxonomy" id="30461"/>
    <lineage>
        <taxon>Eukaryota</taxon>
        <taxon>Metazoa</taxon>
        <taxon>Chordata</taxon>
        <taxon>Craniata</taxon>
        <taxon>Vertebrata</taxon>
        <taxon>Euteleostomi</taxon>
        <taxon>Archelosauria</taxon>
        <taxon>Archosauria</taxon>
        <taxon>Dinosauria</taxon>
        <taxon>Saurischia</taxon>
        <taxon>Theropoda</taxon>
        <taxon>Coelurosauria</taxon>
        <taxon>Aves</taxon>
        <taxon>Neognathae</taxon>
        <taxon>Neoaves</taxon>
        <taxon>Telluraves</taxon>
        <taxon>Strigiformes</taxon>
        <taxon>Strigidae</taxon>
        <taxon>Bubo</taxon>
    </lineage>
</organism>
<dbReference type="Proteomes" id="UP000694567">
    <property type="component" value="Unplaced"/>
</dbReference>
<sequence length="127" mass="14439">MFTENCSCSVLRKKQHSWQNNLPLGPDLNPRKARECLPCFLVQAIFILSISWTSYTLKTQEEIPKSALAGAAFPKYSLSCPTFTDYLCVGMYERKTFTFLAAIVQRSRQVASLAVLRHREEPEGIFS</sequence>
<protein>
    <submittedName>
        <fullName evidence="1">Uncharacterized protein</fullName>
    </submittedName>
</protein>